<evidence type="ECO:0000313" key="2">
    <source>
        <dbReference type="EMBL" id="KAJ4461144.1"/>
    </source>
</evidence>
<accession>A0ABQ8UPP8</accession>
<feature type="domain" description="Xylose isomerase-like TIM barrel" evidence="1">
    <location>
        <begin position="36"/>
        <end position="261"/>
    </location>
</feature>
<dbReference type="EMBL" id="JAPMOS010000009">
    <property type="protein sequence ID" value="KAJ4461144.1"/>
    <property type="molecule type" value="Genomic_DNA"/>
</dbReference>
<dbReference type="InterPro" id="IPR036237">
    <property type="entry name" value="Xyl_isomerase-like_sf"/>
</dbReference>
<keyword evidence="3" id="KW-1185">Reference proteome</keyword>
<keyword evidence="2" id="KW-0378">Hydrolase</keyword>
<protein>
    <submittedName>
        <fullName evidence="2">Endonuclease 4</fullName>
    </submittedName>
</protein>
<gene>
    <name evidence="2" type="ORF">PAPYR_2607</name>
</gene>
<sequence>MDTAGPALKPLVYIGNQSAHTCPNLMEPFEYALAQHFASFEWFPDKKEHSGWDTGDISLAHRQQIRDLAATAHMRLTVHARIAANPLLPNGMQMLQEDIQLARDIGAVLLNTHFCDDRGVAAFAEAVKPLVRATAEAGLQLAIENTRSQTPQDFNELFGTLSADPALPMGHVGMCLDVGHANLSPTCRNDYLRFVDQLDGRLVPLVHIHLHENWGDADTHLPFFTGPAGRNEAGARGLARRLVARRLRGSVVLEQWPQPPGLLNQARDRFGRLLVECAGAAPGASRLEGG</sequence>
<dbReference type="Pfam" id="PF01261">
    <property type="entry name" value="AP_endonuc_2"/>
    <property type="match status" value="1"/>
</dbReference>
<dbReference type="SUPFAM" id="SSF51658">
    <property type="entry name" value="Xylose isomerase-like"/>
    <property type="match status" value="1"/>
</dbReference>
<proteinExistence type="predicted"/>
<reference evidence="2" key="1">
    <citation type="journal article" date="2022" name="bioRxiv">
        <title>Genomics of Preaxostyla Flagellates Illuminates Evolutionary Transitions and the Path Towards Mitochondrial Loss.</title>
        <authorList>
            <person name="Novak L.V.F."/>
            <person name="Treitli S.C."/>
            <person name="Pyrih J."/>
            <person name="Halakuc P."/>
            <person name="Pipaliya S.V."/>
            <person name="Vacek V."/>
            <person name="Brzon O."/>
            <person name="Soukal P."/>
            <person name="Eme L."/>
            <person name="Dacks J.B."/>
            <person name="Karnkowska A."/>
            <person name="Elias M."/>
            <person name="Hampl V."/>
        </authorList>
    </citation>
    <scope>NUCLEOTIDE SEQUENCE</scope>
    <source>
        <strain evidence="2">RCP-MX</strain>
    </source>
</reference>
<keyword evidence="2" id="KW-0255">Endonuclease</keyword>
<dbReference type="GO" id="GO:0004519">
    <property type="term" value="F:endonuclease activity"/>
    <property type="evidence" value="ECO:0007669"/>
    <property type="project" value="UniProtKB-KW"/>
</dbReference>
<dbReference type="Proteomes" id="UP001141327">
    <property type="component" value="Unassembled WGS sequence"/>
</dbReference>
<comment type="caution">
    <text evidence="2">The sequence shown here is derived from an EMBL/GenBank/DDBJ whole genome shotgun (WGS) entry which is preliminary data.</text>
</comment>
<evidence type="ECO:0000313" key="3">
    <source>
        <dbReference type="Proteomes" id="UP001141327"/>
    </source>
</evidence>
<name>A0ABQ8UPP8_9EUKA</name>
<keyword evidence="2" id="KW-0540">Nuclease</keyword>
<evidence type="ECO:0000259" key="1">
    <source>
        <dbReference type="Pfam" id="PF01261"/>
    </source>
</evidence>
<dbReference type="InterPro" id="IPR013022">
    <property type="entry name" value="Xyl_isomerase-like_TIM-brl"/>
</dbReference>
<organism evidence="2 3">
    <name type="scientific">Paratrimastix pyriformis</name>
    <dbReference type="NCBI Taxonomy" id="342808"/>
    <lineage>
        <taxon>Eukaryota</taxon>
        <taxon>Metamonada</taxon>
        <taxon>Preaxostyla</taxon>
        <taxon>Paratrimastigidae</taxon>
        <taxon>Paratrimastix</taxon>
    </lineage>
</organism>
<dbReference type="Gene3D" id="3.20.20.150">
    <property type="entry name" value="Divalent-metal-dependent TIM barrel enzymes"/>
    <property type="match status" value="1"/>
</dbReference>